<dbReference type="PANTHER" id="PTHR12802:SF155">
    <property type="entry name" value="DEUBIQUITINASE MYSM1"/>
    <property type="match status" value="1"/>
</dbReference>
<feature type="domain" description="HTH myb-type" evidence="5">
    <location>
        <begin position="68"/>
        <end position="123"/>
    </location>
</feature>
<dbReference type="EMBL" id="JAACNO010000518">
    <property type="protein sequence ID" value="KAF4147041.1"/>
    <property type="molecule type" value="Genomic_DNA"/>
</dbReference>
<keyword evidence="3" id="KW-0539">Nucleus</keyword>
<keyword evidence="6" id="KW-0238">DNA-binding</keyword>
<evidence type="ECO:0000256" key="1">
    <source>
        <dbReference type="ARBA" id="ARBA00023015"/>
    </source>
</evidence>
<dbReference type="InterPro" id="IPR017930">
    <property type="entry name" value="Myb_dom"/>
</dbReference>
<accession>A0A8S9V2H3</accession>
<evidence type="ECO:0000256" key="3">
    <source>
        <dbReference type="ARBA" id="ARBA00023242"/>
    </source>
</evidence>
<feature type="domain" description="Myb-like" evidence="4">
    <location>
        <begin position="68"/>
        <end position="119"/>
    </location>
</feature>
<dbReference type="PROSITE" id="PS51294">
    <property type="entry name" value="HTH_MYB"/>
    <property type="match status" value="1"/>
</dbReference>
<dbReference type="NCBIfam" id="TIGR01557">
    <property type="entry name" value="myb_SHAQKYF"/>
    <property type="match status" value="1"/>
</dbReference>
<evidence type="ECO:0000259" key="4">
    <source>
        <dbReference type="PROSITE" id="PS50090"/>
    </source>
</evidence>
<dbReference type="CDD" id="cd00167">
    <property type="entry name" value="SANT"/>
    <property type="match status" value="1"/>
</dbReference>
<dbReference type="AlphaFoldDB" id="A0A8S9V2H3"/>
<dbReference type="InterPro" id="IPR006447">
    <property type="entry name" value="Myb_dom_plants"/>
</dbReference>
<protein>
    <submittedName>
        <fullName evidence="6">Myb-like DNA-binding domain</fullName>
    </submittedName>
</protein>
<proteinExistence type="predicted"/>
<organism evidence="6 7">
    <name type="scientific">Phytophthora infestans</name>
    <name type="common">Potato late blight agent</name>
    <name type="synonym">Botrytis infestans</name>
    <dbReference type="NCBI Taxonomy" id="4787"/>
    <lineage>
        <taxon>Eukaryota</taxon>
        <taxon>Sar</taxon>
        <taxon>Stramenopiles</taxon>
        <taxon>Oomycota</taxon>
        <taxon>Peronosporomycetes</taxon>
        <taxon>Peronosporales</taxon>
        <taxon>Peronosporaceae</taxon>
        <taxon>Phytophthora</taxon>
    </lineage>
</organism>
<dbReference type="SUPFAM" id="SSF46689">
    <property type="entry name" value="Homeodomain-like"/>
    <property type="match status" value="1"/>
</dbReference>
<dbReference type="Proteomes" id="UP000704712">
    <property type="component" value="Unassembled WGS sequence"/>
</dbReference>
<dbReference type="Pfam" id="PF00249">
    <property type="entry name" value="Myb_DNA-binding"/>
    <property type="match status" value="1"/>
</dbReference>
<dbReference type="GO" id="GO:0003677">
    <property type="term" value="F:DNA binding"/>
    <property type="evidence" value="ECO:0007669"/>
    <property type="project" value="UniProtKB-KW"/>
</dbReference>
<comment type="caution">
    <text evidence="6">The sequence shown here is derived from an EMBL/GenBank/DDBJ whole genome shotgun (WGS) entry which is preliminary data.</text>
</comment>
<reference evidence="6" key="1">
    <citation type="submission" date="2020-03" db="EMBL/GenBank/DDBJ databases">
        <title>Hybrid Assembly of Korean Phytophthora infestans isolates.</title>
        <authorList>
            <person name="Prokchorchik M."/>
            <person name="Lee Y."/>
            <person name="Seo J."/>
            <person name="Cho J.-H."/>
            <person name="Park Y.-E."/>
            <person name="Jang D.-C."/>
            <person name="Im J.-S."/>
            <person name="Choi J.-G."/>
            <person name="Park H.-J."/>
            <person name="Lee G.-B."/>
            <person name="Lee Y.-G."/>
            <person name="Hong S.-Y."/>
            <person name="Cho K."/>
            <person name="Sohn K.H."/>
        </authorList>
    </citation>
    <scope>NUCLEOTIDE SEQUENCE</scope>
    <source>
        <strain evidence="6">KR_2_A2</strain>
    </source>
</reference>
<dbReference type="SMART" id="SM00717">
    <property type="entry name" value="SANT"/>
    <property type="match status" value="1"/>
</dbReference>
<keyword evidence="2" id="KW-0804">Transcription</keyword>
<evidence type="ECO:0000256" key="2">
    <source>
        <dbReference type="ARBA" id="ARBA00023163"/>
    </source>
</evidence>
<evidence type="ECO:0000313" key="6">
    <source>
        <dbReference type="EMBL" id="KAF4147041.1"/>
    </source>
</evidence>
<name>A0A8S9V2H3_PHYIN</name>
<evidence type="ECO:0000313" key="7">
    <source>
        <dbReference type="Proteomes" id="UP000704712"/>
    </source>
</evidence>
<dbReference type="InterPro" id="IPR009057">
    <property type="entry name" value="Homeodomain-like_sf"/>
</dbReference>
<gene>
    <name evidence="6" type="ORF">GN958_ATG03761</name>
</gene>
<dbReference type="Gene3D" id="1.10.10.60">
    <property type="entry name" value="Homeodomain-like"/>
    <property type="match status" value="1"/>
</dbReference>
<dbReference type="InterPro" id="IPR001005">
    <property type="entry name" value="SANT/Myb"/>
</dbReference>
<dbReference type="PANTHER" id="PTHR12802">
    <property type="entry name" value="SWI/SNF COMPLEX-RELATED"/>
    <property type="match status" value="1"/>
</dbReference>
<evidence type="ECO:0000259" key="5">
    <source>
        <dbReference type="PROSITE" id="PS51294"/>
    </source>
</evidence>
<feature type="non-terminal residue" evidence="6">
    <location>
        <position position="217"/>
    </location>
</feature>
<dbReference type="PROSITE" id="PS50090">
    <property type="entry name" value="MYB_LIKE"/>
    <property type="match status" value="1"/>
</dbReference>
<sequence>CPYAMTLSTRVRSDFFSMGLDPRYGSAIHIKIPQTRPFGTVNMKKKIHQEPTIITSEATSKGSYDLEKSPRHGQSWTAEEHDLFLQTLKMLPSGPWKYVAYFVGTRTTRQVMTHAQKYREKIKPNYSDLTATTTPEAFEPPAAAGTSPTLNIYPAVPAELQQNDWFDHVSVEDIDAAFRYFQKLNDPSLVPEENGAFLSSDVEANDFWDNYILHRCP</sequence>
<keyword evidence="1" id="KW-0805">Transcription regulation</keyword>